<dbReference type="Proteomes" id="UP001549145">
    <property type="component" value="Unassembled WGS sequence"/>
</dbReference>
<comment type="caution">
    <text evidence="3">The sequence shown here is derived from an EMBL/GenBank/DDBJ whole genome shotgun (WGS) entry which is preliminary data.</text>
</comment>
<evidence type="ECO:0000256" key="1">
    <source>
        <dbReference type="SAM" id="MobiDB-lite"/>
    </source>
</evidence>
<protein>
    <submittedName>
        <fullName evidence="3">Uncharacterized protein</fullName>
    </submittedName>
</protein>
<evidence type="ECO:0000256" key="2">
    <source>
        <dbReference type="SAM" id="SignalP"/>
    </source>
</evidence>
<dbReference type="EMBL" id="JBEPMM010000017">
    <property type="protein sequence ID" value="MET3694668.1"/>
    <property type="molecule type" value="Genomic_DNA"/>
</dbReference>
<feature type="chain" id="PRO_5045886142" evidence="2">
    <location>
        <begin position="23"/>
        <end position="79"/>
    </location>
</feature>
<feature type="signal peptide" evidence="2">
    <location>
        <begin position="1"/>
        <end position="22"/>
    </location>
</feature>
<proteinExistence type="predicted"/>
<accession>A0ABV2L9Z7</accession>
<dbReference type="RefSeq" id="WP_238282816.1">
    <property type="nucleotide sequence ID" value="NZ_BPQL01000200.1"/>
</dbReference>
<feature type="compositionally biased region" description="Basic and acidic residues" evidence="1">
    <location>
        <begin position="61"/>
        <end position="79"/>
    </location>
</feature>
<keyword evidence="4" id="KW-1185">Reference proteome</keyword>
<organism evidence="3 4">
    <name type="scientific">Methylobacterium goesingense</name>
    <dbReference type="NCBI Taxonomy" id="243690"/>
    <lineage>
        <taxon>Bacteria</taxon>
        <taxon>Pseudomonadati</taxon>
        <taxon>Pseudomonadota</taxon>
        <taxon>Alphaproteobacteria</taxon>
        <taxon>Hyphomicrobiales</taxon>
        <taxon>Methylobacteriaceae</taxon>
        <taxon>Methylobacterium</taxon>
    </lineage>
</organism>
<keyword evidence="2" id="KW-0732">Signal</keyword>
<feature type="region of interest" description="Disordered" evidence="1">
    <location>
        <begin position="37"/>
        <end position="79"/>
    </location>
</feature>
<feature type="compositionally biased region" description="Basic and acidic residues" evidence="1">
    <location>
        <begin position="40"/>
        <end position="53"/>
    </location>
</feature>
<evidence type="ECO:0000313" key="4">
    <source>
        <dbReference type="Proteomes" id="UP001549145"/>
    </source>
</evidence>
<name>A0ABV2L9Z7_9HYPH</name>
<gene>
    <name evidence="3" type="ORF">ABID43_004231</name>
</gene>
<reference evidence="3 4" key="1">
    <citation type="submission" date="2024-06" db="EMBL/GenBank/DDBJ databases">
        <title>Genomic Encyclopedia of Type Strains, Phase IV (KMG-IV): sequencing the most valuable type-strain genomes for metagenomic binning, comparative biology and taxonomic classification.</title>
        <authorList>
            <person name="Goeker M."/>
        </authorList>
    </citation>
    <scope>NUCLEOTIDE SEQUENCE [LARGE SCALE GENOMIC DNA]</scope>
    <source>
        <strain evidence="3 4">DSM 21331</strain>
    </source>
</reference>
<evidence type="ECO:0000313" key="3">
    <source>
        <dbReference type="EMBL" id="MET3694668.1"/>
    </source>
</evidence>
<sequence length="79" mass="8568">MRNPIIAALTLATLFGASAVQAETTVIRREAPETVVVDRPASETRTVERRETSDGCSSKTVTKENDVGDRKTVTKESCD</sequence>